<feature type="compositionally biased region" description="Low complexity" evidence="3">
    <location>
        <begin position="515"/>
        <end position="527"/>
    </location>
</feature>
<dbReference type="OrthoDB" id="541276at2759"/>
<dbReference type="PANTHER" id="PTHR24346">
    <property type="entry name" value="MAP/MICROTUBULE AFFINITY-REGULATING KINASE"/>
    <property type="match status" value="1"/>
</dbReference>
<feature type="compositionally biased region" description="Low complexity" evidence="3">
    <location>
        <begin position="70"/>
        <end position="91"/>
    </location>
</feature>
<dbReference type="FunFam" id="1.10.510.10:FF:000571">
    <property type="entry name" value="Maternal embryonic leucine zipper kinase"/>
    <property type="match status" value="1"/>
</dbReference>
<keyword evidence="5" id="KW-0418">Kinase</keyword>
<keyword evidence="2" id="KW-0067">ATP-binding</keyword>
<evidence type="ECO:0000256" key="1">
    <source>
        <dbReference type="ARBA" id="ARBA00022741"/>
    </source>
</evidence>
<dbReference type="VEuPathDB" id="FungiDB:AMAG_07498"/>
<proteinExistence type="predicted"/>
<feature type="region of interest" description="Disordered" evidence="3">
    <location>
        <begin position="495"/>
        <end position="591"/>
    </location>
</feature>
<dbReference type="InterPro" id="IPR011009">
    <property type="entry name" value="Kinase-like_dom_sf"/>
</dbReference>
<reference evidence="6" key="2">
    <citation type="submission" date="2009-11" db="EMBL/GenBank/DDBJ databases">
        <title>The Genome Sequence of Allomyces macrogynus strain ATCC 38327.</title>
        <authorList>
            <consortium name="The Broad Institute Genome Sequencing Platform"/>
            <person name="Russ C."/>
            <person name="Cuomo C."/>
            <person name="Shea T."/>
            <person name="Young S.K."/>
            <person name="Zeng Q."/>
            <person name="Koehrsen M."/>
            <person name="Haas B."/>
            <person name="Borodovsky M."/>
            <person name="Guigo R."/>
            <person name="Alvarado L."/>
            <person name="Berlin A."/>
            <person name="Borenstein D."/>
            <person name="Chen Z."/>
            <person name="Engels R."/>
            <person name="Freedman E."/>
            <person name="Gellesch M."/>
            <person name="Goldberg J."/>
            <person name="Griggs A."/>
            <person name="Gujja S."/>
            <person name="Heiman D."/>
            <person name="Hepburn T."/>
            <person name="Howarth C."/>
            <person name="Jen D."/>
            <person name="Larson L."/>
            <person name="Lewis B."/>
            <person name="Mehta T."/>
            <person name="Park D."/>
            <person name="Pearson M."/>
            <person name="Roberts A."/>
            <person name="Saif S."/>
            <person name="Shenoy N."/>
            <person name="Sisk P."/>
            <person name="Stolte C."/>
            <person name="Sykes S."/>
            <person name="Walk T."/>
            <person name="White J."/>
            <person name="Yandava C."/>
            <person name="Burger G."/>
            <person name="Gray M.W."/>
            <person name="Holland P.W.H."/>
            <person name="King N."/>
            <person name="Lang F.B.F."/>
            <person name="Roger A.J."/>
            <person name="Ruiz-Trillo I."/>
            <person name="Lander E."/>
            <person name="Nusbaum C."/>
        </authorList>
    </citation>
    <scope>NUCLEOTIDE SEQUENCE [LARGE SCALE GENOMIC DNA]</scope>
    <source>
        <strain evidence="6">ATCC 38327</strain>
    </source>
</reference>
<dbReference type="GO" id="GO:0004674">
    <property type="term" value="F:protein serine/threonine kinase activity"/>
    <property type="evidence" value="ECO:0007669"/>
    <property type="project" value="TreeGrafter"/>
</dbReference>
<dbReference type="EMBL" id="GG745339">
    <property type="protein sequence ID" value="KNE62262.1"/>
    <property type="molecule type" value="Genomic_DNA"/>
</dbReference>
<dbReference type="AlphaFoldDB" id="A0A0L0SIG3"/>
<feature type="region of interest" description="Disordered" evidence="3">
    <location>
        <begin position="686"/>
        <end position="706"/>
    </location>
</feature>
<protein>
    <submittedName>
        <fullName evidence="5">CAMK/CAMKL protein kinase</fullName>
    </submittedName>
</protein>
<dbReference type="InterPro" id="IPR000719">
    <property type="entry name" value="Prot_kinase_dom"/>
</dbReference>
<keyword evidence="6" id="KW-1185">Reference proteome</keyword>
<dbReference type="GO" id="GO:0035556">
    <property type="term" value="P:intracellular signal transduction"/>
    <property type="evidence" value="ECO:0007669"/>
    <property type="project" value="TreeGrafter"/>
</dbReference>
<dbReference type="PROSITE" id="PS50011">
    <property type="entry name" value="PROTEIN_KINASE_DOM"/>
    <property type="match status" value="1"/>
</dbReference>
<dbReference type="STRING" id="578462.A0A0L0SIG3"/>
<dbReference type="PROSITE" id="PS00108">
    <property type="entry name" value="PROTEIN_KINASE_ST"/>
    <property type="match status" value="1"/>
</dbReference>
<keyword evidence="1" id="KW-0547">Nucleotide-binding</keyword>
<gene>
    <name evidence="5" type="ORF">AMAG_07498</name>
</gene>
<evidence type="ECO:0000256" key="3">
    <source>
        <dbReference type="SAM" id="MobiDB-lite"/>
    </source>
</evidence>
<dbReference type="eggNOG" id="KOG0586">
    <property type="taxonomic scope" value="Eukaryota"/>
</dbReference>
<evidence type="ECO:0000313" key="6">
    <source>
        <dbReference type="Proteomes" id="UP000054350"/>
    </source>
</evidence>
<dbReference type="GO" id="GO:0005524">
    <property type="term" value="F:ATP binding"/>
    <property type="evidence" value="ECO:0007669"/>
    <property type="project" value="UniProtKB-KW"/>
</dbReference>
<evidence type="ECO:0000259" key="4">
    <source>
        <dbReference type="PROSITE" id="PS50011"/>
    </source>
</evidence>
<dbReference type="Pfam" id="PF00069">
    <property type="entry name" value="Pkinase"/>
    <property type="match status" value="1"/>
</dbReference>
<dbReference type="SUPFAM" id="SSF56112">
    <property type="entry name" value="Protein kinase-like (PK-like)"/>
    <property type="match status" value="1"/>
</dbReference>
<dbReference type="InterPro" id="IPR008271">
    <property type="entry name" value="Ser/Thr_kinase_AS"/>
</dbReference>
<feature type="region of interest" description="Disordered" evidence="3">
    <location>
        <begin position="1"/>
        <end position="108"/>
    </location>
</feature>
<reference evidence="5 6" key="1">
    <citation type="submission" date="2009-11" db="EMBL/GenBank/DDBJ databases">
        <title>Annotation of Allomyces macrogynus ATCC 38327.</title>
        <authorList>
            <consortium name="The Broad Institute Genome Sequencing Platform"/>
            <person name="Russ C."/>
            <person name="Cuomo C."/>
            <person name="Burger G."/>
            <person name="Gray M.W."/>
            <person name="Holland P.W.H."/>
            <person name="King N."/>
            <person name="Lang F.B.F."/>
            <person name="Roger A.J."/>
            <person name="Ruiz-Trillo I."/>
            <person name="Young S.K."/>
            <person name="Zeng Q."/>
            <person name="Gargeya S."/>
            <person name="Fitzgerald M."/>
            <person name="Haas B."/>
            <person name="Abouelleil A."/>
            <person name="Alvarado L."/>
            <person name="Arachchi H.M."/>
            <person name="Berlin A."/>
            <person name="Chapman S.B."/>
            <person name="Gearin G."/>
            <person name="Goldberg J."/>
            <person name="Griggs A."/>
            <person name="Gujja S."/>
            <person name="Hansen M."/>
            <person name="Heiman D."/>
            <person name="Howarth C."/>
            <person name="Larimer J."/>
            <person name="Lui A."/>
            <person name="MacDonald P.J.P."/>
            <person name="McCowen C."/>
            <person name="Montmayeur A."/>
            <person name="Murphy C."/>
            <person name="Neiman D."/>
            <person name="Pearson M."/>
            <person name="Priest M."/>
            <person name="Roberts A."/>
            <person name="Saif S."/>
            <person name="Shea T."/>
            <person name="Sisk P."/>
            <person name="Stolte C."/>
            <person name="Sykes S."/>
            <person name="Wortman J."/>
            <person name="Nusbaum C."/>
            <person name="Birren B."/>
        </authorList>
    </citation>
    <scope>NUCLEOTIDE SEQUENCE [LARGE SCALE GENOMIC DNA]</scope>
    <source>
        <strain evidence="5 6">ATCC 38327</strain>
    </source>
</reference>
<evidence type="ECO:0000256" key="2">
    <source>
        <dbReference type="ARBA" id="ARBA00022840"/>
    </source>
</evidence>
<keyword evidence="5" id="KW-0808">Transferase</keyword>
<dbReference type="PANTHER" id="PTHR24346:SF30">
    <property type="entry name" value="MATERNAL EMBRYONIC LEUCINE ZIPPER KINASE"/>
    <property type="match status" value="1"/>
</dbReference>
<dbReference type="Gene3D" id="1.10.510.10">
    <property type="entry name" value="Transferase(Phosphotransferase) domain 1"/>
    <property type="match status" value="1"/>
</dbReference>
<accession>A0A0L0SIG3</accession>
<sequence length="744" mass="78617">MRATAPQVAEPGALASAAHTPPDRLALIATTSNTSRPSLAVLSHDSGSPDERASRPMSAPTSESRLRPKSPAAGPLSATATATAATSPASSQFALRDPRVDSVPSVPDPAMSPADRLLVLSDLIQAFSDQDVNADAGATTTAAKVAAPGALGFVPGPLPPVTGPVASDRTSAPISRTKTPTAPLAASTLAATASPPAPAPAFTQALVAPTTPQYHTQRTLLDGSAGKIKLATHILTGEQVVIKCLDKARLQLDADAWHAALREISVTASLAHPHIAPLLHVLDSPTAVLLVFQFEPGGDLLDYLVRRAKERTALVLSKAANSVAPTKVAAAASGMSEPRARHLFVQIADAVQYCHERGIVHRDLKPDNILLDPHGYVKLIDFGFTNVLESKSQLINTYCGSLSYSAPEMLAKQPYEGMPADVWSLGVTLYVMCTGKSPFDESNITAMFAHMSTGDILYPADMSAELKSLLKSMLDPDPTRRASIQAVLAHPWVLLDDDGEEERGRTPPNRDSPFPTATDDTTDPDATSMHATQGSDASSTTSRLDRCLEASSSSATSDPGADTSSEIDDDDDPNNQSRTVVFDPVPASARRGSQDLVDESILELMLTEYATVFPDAARTTARVMQRVPSHEFATYELLRERARRELAKPAVATVAAEPTAAVDEARWDRFLRQSLADLEQSVLSTRSSSLSRTASEDDHLNGDDAVQVGGGDVVGAGTRGLLGAVSGTTFKAMAIVEEEEEEED</sequence>
<name>A0A0L0SIG3_ALLM3</name>
<dbReference type="CDD" id="cd14003">
    <property type="entry name" value="STKc_AMPK-like"/>
    <property type="match status" value="1"/>
</dbReference>
<dbReference type="SMART" id="SM00220">
    <property type="entry name" value="S_TKc"/>
    <property type="match status" value="1"/>
</dbReference>
<feature type="domain" description="Protein kinase" evidence="4">
    <location>
        <begin position="214"/>
        <end position="493"/>
    </location>
</feature>
<evidence type="ECO:0000313" key="5">
    <source>
        <dbReference type="EMBL" id="KNE62262.1"/>
    </source>
</evidence>
<dbReference type="GO" id="GO:0005737">
    <property type="term" value="C:cytoplasm"/>
    <property type="evidence" value="ECO:0007669"/>
    <property type="project" value="TreeGrafter"/>
</dbReference>
<feature type="compositionally biased region" description="Polar residues" evidence="3">
    <location>
        <begin position="529"/>
        <end position="542"/>
    </location>
</feature>
<dbReference type="Proteomes" id="UP000054350">
    <property type="component" value="Unassembled WGS sequence"/>
</dbReference>
<organism evidence="5 6">
    <name type="scientific">Allomyces macrogynus (strain ATCC 38327)</name>
    <name type="common">Allomyces javanicus var. macrogynus</name>
    <dbReference type="NCBI Taxonomy" id="578462"/>
    <lineage>
        <taxon>Eukaryota</taxon>
        <taxon>Fungi</taxon>
        <taxon>Fungi incertae sedis</taxon>
        <taxon>Blastocladiomycota</taxon>
        <taxon>Blastocladiomycetes</taxon>
        <taxon>Blastocladiales</taxon>
        <taxon>Blastocladiaceae</taxon>
        <taxon>Allomyces</taxon>
    </lineage>
</organism>